<evidence type="ECO:0000256" key="2">
    <source>
        <dbReference type="ARBA" id="ARBA00023014"/>
    </source>
</evidence>
<organism evidence="4 5">
    <name type="scientific">Rhizopus delemar</name>
    <dbReference type="NCBI Taxonomy" id="936053"/>
    <lineage>
        <taxon>Eukaryota</taxon>
        <taxon>Fungi</taxon>
        <taxon>Fungi incertae sedis</taxon>
        <taxon>Mucoromycota</taxon>
        <taxon>Mucoromycotina</taxon>
        <taxon>Mucoromycetes</taxon>
        <taxon>Mucorales</taxon>
        <taxon>Mucorineae</taxon>
        <taxon>Rhizopodaceae</taxon>
        <taxon>Rhizopus</taxon>
    </lineage>
</organism>
<dbReference type="PROSITE" id="PS51085">
    <property type="entry name" value="2FE2S_FER_2"/>
    <property type="match status" value="1"/>
</dbReference>
<keyword evidence="1" id="KW-0408">Iron</keyword>
<dbReference type="EMBL" id="JAANIU010010758">
    <property type="protein sequence ID" value="KAG1531544.1"/>
    <property type="molecule type" value="Genomic_DNA"/>
</dbReference>
<evidence type="ECO:0000313" key="4">
    <source>
        <dbReference type="EMBL" id="KAG1531544.1"/>
    </source>
</evidence>
<evidence type="ECO:0000259" key="3">
    <source>
        <dbReference type="PROSITE" id="PS51085"/>
    </source>
</evidence>
<accession>A0A9P7C1X7</accession>
<evidence type="ECO:0000256" key="1">
    <source>
        <dbReference type="ARBA" id="ARBA00022714"/>
    </source>
</evidence>
<dbReference type="Gene3D" id="3.10.20.30">
    <property type="match status" value="1"/>
</dbReference>
<dbReference type="Proteomes" id="UP000740926">
    <property type="component" value="Unassembled WGS sequence"/>
</dbReference>
<dbReference type="InterPro" id="IPR012675">
    <property type="entry name" value="Beta-grasp_dom_sf"/>
</dbReference>
<evidence type="ECO:0000313" key="5">
    <source>
        <dbReference type="Proteomes" id="UP000740926"/>
    </source>
</evidence>
<keyword evidence="1" id="KW-0001">2Fe-2S</keyword>
<sequence>MNCRRWRRRSRICAHDLQVPGDDTPLAQRHVLACGPDGFVAAARERLAHQVAGFQAEAFTPPVPLLDASSEGEVSLTLARSGRQLSVPRGRSLLESLEAHGIKPKHGCRMGICNTCTCDRVSGATRHLRTGDLQSESAQPVRICVSAPTTDLTLDL</sequence>
<comment type="caution">
    <text evidence="4">The sequence shown here is derived from an EMBL/GenBank/DDBJ whole genome shotgun (WGS) entry which is preliminary data.</text>
</comment>
<proteinExistence type="predicted"/>
<keyword evidence="5" id="KW-1185">Reference proteome</keyword>
<feature type="domain" description="2Fe-2S ferredoxin-type" evidence="3">
    <location>
        <begin position="72"/>
        <end position="156"/>
    </location>
</feature>
<dbReference type="InterPro" id="IPR001041">
    <property type="entry name" value="2Fe-2S_ferredoxin-type"/>
</dbReference>
<keyword evidence="2" id="KW-0411">Iron-sulfur</keyword>
<dbReference type="AlphaFoldDB" id="A0A9P7C1X7"/>
<name>A0A9P7C1X7_9FUNG</name>
<protein>
    <recommendedName>
        <fullName evidence="3">2Fe-2S ferredoxin-type domain-containing protein</fullName>
    </recommendedName>
</protein>
<dbReference type="Pfam" id="PF00111">
    <property type="entry name" value="Fer2"/>
    <property type="match status" value="1"/>
</dbReference>
<dbReference type="GO" id="GO:0051537">
    <property type="term" value="F:2 iron, 2 sulfur cluster binding"/>
    <property type="evidence" value="ECO:0007669"/>
    <property type="project" value="UniProtKB-KW"/>
</dbReference>
<dbReference type="SUPFAM" id="SSF54292">
    <property type="entry name" value="2Fe-2S ferredoxin-like"/>
    <property type="match status" value="1"/>
</dbReference>
<dbReference type="InterPro" id="IPR036010">
    <property type="entry name" value="2Fe-2S_ferredoxin-like_sf"/>
</dbReference>
<gene>
    <name evidence="4" type="ORF">G6F50_016638</name>
</gene>
<keyword evidence="1" id="KW-0479">Metal-binding</keyword>
<dbReference type="CDD" id="cd00207">
    <property type="entry name" value="fer2"/>
    <property type="match status" value="1"/>
</dbReference>
<reference evidence="4 5" key="1">
    <citation type="journal article" date="2020" name="Microb. Genom.">
        <title>Genetic diversity of clinical and environmental Mucorales isolates obtained from an investigation of mucormycosis cases among solid organ transplant recipients.</title>
        <authorList>
            <person name="Nguyen M.H."/>
            <person name="Kaul D."/>
            <person name="Muto C."/>
            <person name="Cheng S.J."/>
            <person name="Richter R.A."/>
            <person name="Bruno V.M."/>
            <person name="Liu G."/>
            <person name="Beyhan S."/>
            <person name="Sundermann A.J."/>
            <person name="Mounaud S."/>
            <person name="Pasculle A.W."/>
            <person name="Nierman W.C."/>
            <person name="Driscoll E."/>
            <person name="Cumbie R."/>
            <person name="Clancy C.J."/>
            <person name="Dupont C.L."/>
        </authorList>
    </citation>
    <scope>NUCLEOTIDE SEQUENCE [LARGE SCALE GENOMIC DNA]</scope>
    <source>
        <strain evidence="4 5">GL24</strain>
    </source>
</reference>